<dbReference type="PANTHER" id="PTHR12064">
    <property type="entry name" value="METAL TRANSPORTER CNNM"/>
    <property type="match status" value="1"/>
</dbReference>
<feature type="transmembrane region" description="Helical" evidence="7">
    <location>
        <begin position="223"/>
        <end position="244"/>
    </location>
</feature>
<dbReference type="PANTHER" id="PTHR12064:SF94">
    <property type="entry name" value="UNEXTENDED PROTEIN"/>
    <property type="match status" value="1"/>
</dbReference>
<feature type="transmembrane region" description="Helical" evidence="7">
    <location>
        <begin position="250"/>
        <end position="269"/>
    </location>
</feature>
<dbReference type="Pfam" id="PF01595">
    <property type="entry name" value="CNNM"/>
    <property type="match status" value="1"/>
</dbReference>
<dbReference type="GO" id="GO:0010960">
    <property type="term" value="P:magnesium ion homeostasis"/>
    <property type="evidence" value="ECO:0007669"/>
    <property type="project" value="InterPro"/>
</dbReference>
<keyword evidence="5 6" id="KW-0472">Membrane</keyword>
<keyword evidence="8" id="KW-0732">Signal</keyword>
<dbReference type="InterPro" id="IPR002550">
    <property type="entry name" value="CNNM"/>
</dbReference>
<keyword evidence="3 6" id="KW-0812">Transmembrane</keyword>
<protein>
    <recommendedName>
        <fullName evidence="9">CNNM transmembrane domain-containing protein</fullName>
    </recommendedName>
</protein>
<name>A0AAD9K4G7_9ANNE</name>
<feature type="domain" description="CNNM transmembrane" evidence="9">
    <location>
        <begin position="161"/>
        <end position="344"/>
    </location>
</feature>
<organism evidence="10 11">
    <name type="scientific">Paralvinella palmiformis</name>
    <dbReference type="NCBI Taxonomy" id="53620"/>
    <lineage>
        <taxon>Eukaryota</taxon>
        <taxon>Metazoa</taxon>
        <taxon>Spiralia</taxon>
        <taxon>Lophotrochozoa</taxon>
        <taxon>Annelida</taxon>
        <taxon>Polychaeta</taxon>
        <taxon>Sedentaria</taxon>
        <taxon>Canalipalpata</taxon>
        <taxon>Terebellida</taxon>
        <taxon>Terebelliformia</taxon>
        <taxon>Alvinellidae</taxon>
        <taxon>Paralvinella</taxon>
    </lineage>
</organism>
<dbReference type="CDD" id="cd04590">
    <property type="entry name" value="CBS_pair_CorC_HlyC_assoc"/>
    <property type="match status" value="1"/>
</dbReference>
<dbReference type="InterPro" id="IPR046342">
    <property type="entry name" value="CBS_dom_sf"/>
</dbReference>
<comment type="similarity">
    <text evidence="2">Belongs to the ACDP family.</text>
</comment>
<dbReference type="InterPro" id="IPR045095">
    <property type="entry name" value="ACDP"/>
</dbReference>
<keyword evidence="11" id="KW-1185">Reference proteome</keyword>
<evidence type="ECO:0000256" key="6">
    <source>
        <dbReference type="PROSITE-ProRule" id="PRU01193"/>
    </source>
</evidence>
<evidence type="ECO:0000256" key="4">
    <source>
        <dbReference type="ARBA" id="ARBA00022989"/>
    </source>
</evidence>
<dbReference type="InterPro" id="IPR044751">
    <property type="entry name" value="Ion_transp-like_CBS"/>
</dbReference>
<evidence type="ECO:0000256" key="5">
    <source>
        <dbReference type="ARBA" id="ARBA00023136"/>
    </source>
</evidence>
<dbReference type="Gene3D" id="3.10.580.10">
    <property type="entry name" value="CBS-domain"/>
    <property type="match status" value="1"/>
</dbReference>
<evidence type="ECO:0000256" key="2">
    <source>
        <dbReference type="ARBA" id="ARBA00010484"/>
    </source>
</evidence>
<proteinExistence type="inferred from homology"/>
<accession>A0AAD9K4G7</accession>
<reference evidence="10" key="1">
    <citation type="journal article" date="2023" name="Mol. Biol. Evol.">
        <title>Third-Generation Sequencing Reveals the Adaptive Role of the Epigenome in Three Deep-Sea Polychaetes.</title>
        <authorList>
            <person name="Perez M."/>
            <person name="Aroh O."/>
            <person name="Sun Y."/>
            <person name="Lan Y."/>
            <person name="Juniper S.K."/>
            <person name="Young C.R."/>
            <person name="Angers B."/>
            <person name="Qian P.Y."/>
        </authorList>
    </citation>
    <scope>NUCLEOTIDE SEQUENCE</scope>
    <source>
        <strain evidence="10">P08H-3</strain>
    </source>
</reference>
<sequence>MAQGERTRRCWLVVQLSILLASFANCNQIDADIAGFRIGVGDVVDDTADGVVVYGETDFEMRVFGSEFGDGLLLSFTNVEAEKNSDCTDFRNTGVFPLIPDSNSSGLAIVNLPLIGDKELSEIERGFYLVCLKHRYDGNWIHQGNDPWLRLYAVKKPDSTTIMPLWIQILLIIVLLCFSGLFSGLNLGLMALDPTELKILINSGSGKEKIYAKRIAPMRKRGNYLLCTILIGNVLVNNTLTILLDDLTGSGYAAVLGATAGIVIFGEIIPQAVCSRYGLAVGAKTIWFTKFFMLVTFPLSFPISKLLDCALGKEIGSIYNRDRLRELIRLTATDLLNDEVNIITGALQLSQKKVEDIMTQLDDVYMIDINSMLDFDTMNDIMRTGFTRIPVYEMDKTNIVAILNIKDLAFIDPDDKTPLKTVCAFYKHPVTYVFEDIKLSEILQQFKEGRALTKGDFHMSFLVNGPECI</sequence>
<feature type="chain" id="PRO_5042268679" description="CNNM transmembrane domain-containing protein" evidence="8">
    <location>
        <begin position="27"/>
        <end position="469"/>
    </location>
</feature>
<keyword evidence="4 6" id="KW-1133">Transmembrane helix</keyword>
<dbReference type="Proteomes" id="UP001208570">
    <property type="component" value="Unassembled WGS sequence"/>
</dbReference>
<comment type="caution">
    <text evidence="10">The sequence shown here is derived from an EMBL/GenBank/DDBJ whole genome shotgun (WGS) entry which is preliminary data.</text>
</comment>
<evidence type="ECO:0000313" key="10">
    <source>
        <dbReference type="EMBL" id="KAK2163770.1"/>
    </source>
</evidence>
<dbReference type="PROSITE" id="PS51846">
    <property type="entry name" value="CNNM"/>
    <property type="match status" value="1"/>
</dbReference>
<dbReference type="EMBL" id="JAODUP010000074">
    <property type="protein sequence ID" value="KAK2163770.1"/>
    <property type="molecule type" value="Genomic_DNA"/>
</dbReference>
<evidence type="ECO:0000313" key="11">
    <source>
        <dbReference type="Proteomes" id="UP001208570"/>
    </source>
</evidence>
<comment type="subcellular location">
    <subcellularLocation>
        <location evidence="1">Membrane</location>
        <topology evidence="1">Multi-pass membrane protein</topology>
    </subcellularLocation>
</comment>
<feature type="transmembrane region" description="Helical" evidence="7">
    <location>
        <begin position="165"/>
        <end position="189"/>
    </location>
</feature>
<dbReference type="SUPFAM" id="SSF54631">
    <property type="entry name" value="CBS-domain pair"/>
    <property type="match status" value="1"/>
</dbReference>
<gene>
    <name evidence="10" type="ORF">LSH36_74g03016</name>
</gene>
<dbReference type="GO" id="GO:0005886">
    <property type="term" value="C:plasma membrane"/>
    <property type="evidence" value="ECO:0007669"/>
    <property type="project" value="TreeGrafter"/>
</dbReference>
<dbReference type="GO" id="GO:0022857">
    <property type="term" value="F:transmembrane transporter activity"/>
    <property type="evidence" value="ECO:0007669"/>
    <property type="project" value="TreeGrafter"/>
</dbReference>
<feature type="signal peptide" evidence="8">
    <location>
        <begin position="1"/>
        <end position="26"/>
    </location>
</feature>
<evidence type="ECO:0000256" key="1">
    <source>
        <dbReference type="ARBA" id="ARBA00004141"/>
    </source>
</evidence>
<evidence type="ECO:0000256" key="7">
    <source>
        <dbReference type="SAM" id="Phobius"/>
    </source>
</evidence>
<feature type="transmembrane region" description="Helical" evidence="7">
    <location>
        <begin position="281"/>
        <end position="301"/>
    </location>
</feature>
<evidence type="ECO:0000256" key="8">
    <source>
        <dbReference type="SAM" id="SignalP"/>
    </source>
</evidence>
<evidence type="ECO:0000259" key="9">
    <source>
        <dbReference type="PROSITE" id="PS51846"/>
    </source>
</evidence>
<evidence type="ECO:0000256" key="3">
    <source>
        <dbReference type="ARBA" id="ARBA00022692"/>
    </source>
</evidence>
<dbReference type="AlphaFoldDB" id="A0AAD9K4G7"/>